<dbReference type="Pfam" id="PF12860">
    <property type="entry name" value="PAS_7"/>
    <property type="match status" value="2"/>
</dbReference>
<dbReference type="PROSITE" id="PS50109">
    <property type="entry name" value="HIS_KIN"/>
    <property type="match status" value="1"/>
</dbReference>
<feature type="coiled-coil region" evidence="6">
    <location>
        <begin position="34"/>
        <end position="68"/>
    </location>
</feature>
<dbReference type="SMART" id="SM00091">
    <property type="entry name" value="PAS"/>
    <property type="match status" value="3"/>
</dbReference>
<dbReference type="SUPFAM" id="SSF55874">
    <property type="entry name" value="ATPase domain of HSP90 chaperone/DNA topoisomerase II/histidine kinase"/>
    <property type="match status" value="1"/>
</dbReference>
<dbReference type="InterPro" id="IPR013656">
    <property type="entry name" value="PAS_4"/>
</dbReference>
<dbReference type="RefSeq" id="WP_382422852.1">
    <property type="nucleotide sequence ID" value="NZ_JBHSCW010000007.1"/>
</dbReference>
<dbReference type="InterPro" id="IPR005467">
    <property type="entry name" value="His_kinase_dom"/>
</dbReference>
<dbReference type="Gene3D" id="3.30.565.10">
    <property type="entry name" value="Histidine kinase-like ATPase, C-terminal domain"/>
    <property type="match status" value="1"/>
</dbReference>
<dbReference type="InterPro" id="IPR036890">
    <property type="entry name" value="HATPase_C_sf"/>
</dbReference>
<keyword evidence="6" id="KW-0175">Coiled coil</keyword>
<feature type="region of interest" description="Disordered" evidence="7">
    <location>
        <begin position="684"/>
        <end position="712"/>
    </location>
</feature>
<protein>
    <recommendedName>
        <fullName evidence="2">histidine kinase</fullName>
        <ecNumber evidence="2">2.7.13.3</ecNumber>
    </recommendedName>
</protein>
<evidence type="ECO:0000256" key="2">
    <source>
        <dbReference type="ARBA" id="ARBA00012438"/>
    </source>
</evidence>
<accession>A0ABV8UPK7</accession>
<keyword evidence="10" id="KW-1185">Reference proteome</keyword>
<proteinExistence type="predicted"/>
<dbReference type="CDD" id="cd00075">
    <property type="entry name" value="HATPase"/>
    <property type="match status" value="1"/>
</dbReference>
<dbReference type="Pfam" id="PF08448">
    <property type="entry name" value="PAS_4"/>
    <property type="match status" value="1"/>
</dbReference>
<dbReference type="InterPro" id="IPR036097">
    <property type="entry name" value="HisK_dim/P_sf"/>
</dbReference>
<reference evidence="10" key="1">
    <citation type="journal article" date="2019" name="Int. J. Syst. Evol. Microbiol.">
        <title>The Global Catalogue of Microorganisms (GCM) 10K type strain sequencing project: providing services to taxonomists for standard genome sequencing and annotation.</title>
        <authorList>
            <consortium name="The Broad Institute Genomics Platform"/>
            <consortium name="The Broad Institute Genome Sequencing Center for Infectious Disease"/>
            <person name="Wu L."/>
            <person name="Ma J."/>
        </authorList>
    </citation>
    <scope>NUCLEOTIDE SEQUENCE [LARGE SCALE GENOMIC DNA]</scope>
    <source>
        <strain evidence="10">CECT 8472</strain>
    </source>
</reference>
<dbReference type="Pfam" id="PF00512">
    <property type="entry name" value="HisKA"/>
    <property type="match status" value="1"/>
</dbReference>
<dbReference type="PANTHER" id="PTHR43047">
    <property type="entry name" value="TWO-COMPONENT HISTIDINE PROTEIN KINASE"/>
    <property type="match status" value="1"/>
</dbReference>
<sequence length="731" mass="82580">MSDAFGLPFLAALLLALIIGGLLWRTWRRLHDQHEAHRREVEELRRGRDAMERRVGNLNELLSATESERTAARTGQRALRGLLDSLPLPVWQRGDDLTLTYCNRAYLLAVEQSFEQVLRDGTELVEDQDRAESRQLARQALNSEQAESRRFHIVVGGERRLMEITETPLPDGSLLGLARDITELEALNTDFQRYVEAQSVLLEHLGVGIAIYGSDMHLAFYNTAYARIWRLDDSFLSGKPHLFDLLEWLREHRRLPEQADFSAYKRQLLRQYQTLLEPAEELIHLPDGTTLRVTMTPHPSSGIILTYEDVTDRLQLERTYNTLLDVQRETLDNLHEGVAVFGADGRLRLYNPAFAEIWNLSLDWLGEEPHVRDVIQAWRNYFDLHEEGWETYLEHMVARATEPETDHGQLERADGSIVEWSQVPLPDGDSLFTYVDITDSTRVERALRERNEALETADRLKSEFIANISYELRTPLNATIGFAEILQNCYFGPLNERQQEYAQAIVESSERLIALINDILDLASIEAGYLQLDRAPVSLAGLLESVQGLWHERAHLRELSLEVSCSEDLETLHCDERRLRQALFNLLSNAFRFTPDGGAIRLSGERTDDEVLLKVSDNGIGIPHEEQSRIFGRFERGRLSHTRRQRTGAGLGLSLVKSLIELHGGWIELSSEVDKGTTVTCHLPISPPQGDALPAGNGEGWALPGSGSAETTASRLLQRFSPPPGEGGGSA</sequence>
<evidence type="ECO:0000256" key="7">
    <source>
        <dbReference type="SAM" id="MobiDB-lite"/>
    </source>
</evidence>
<comment type="catalytic activity">
    <reaction evidence="1">
        <text>ATP + protein L-histidine = ADP + protein N-phospho-L-histidine.</text>
        <dbReference type="EC" id="2.7.13.3"/>
    </reaction>
</comment>
<dbReference type="EC" id="2.7.13.3" evidence="2"/>
<dbReference type="SUPFAM" id="SSF55785">
    <property type="entry name" value="PYP-like sensor domain (PAS domain)"/>
    <property type="match status" value="3"/>
</dbReference>
<dbReference type="SUPFAM" id="SSF47384">
    <property type="entry name" value="Homodimeric domain of signal transducing histidine kinase"/>
    <property type="match status" value="1"/>
</dbReference>
<evidence type="ECO:0000256" key="3">
    <source>
        <dbReference type="ARBA" id="ARBA00022553"/>
    </source>
</evidence>
<dbReference type="InterPro" id="IPR004358">
    <property type="entry name" value="Sig_transdc_His_kin-like_C"/>
</dbReference>
<dbReference type="PRINTS" id="PR00344">
    <property type="entry name" value="BCTRLSENSOR"/>
</dbReference>
<dbReference type="EMBL" id="JBHSCW010000007">
    <property type="protein sequence ID" value="MFC4352501.1"/>
    <property type="molecule type" value="Genomic_DNA"/>
</dbReference>
<dbReference type="CDD" id="cd00082">
    <property type="entry name" value="HisKA"/>
    <property type="match status" value="1"/>
</dbReference>
<evidence type="ECO:0000256" key="6">
    <source>
        <dbReference type="SAM" id="Coils"/>
    </source>
</evidence>
<dbReference type="PANTHER" id="PTHR43047:SF72">
    <property type="entry name" value="OSMOSENSING HISTIDINE PROTEIN KINASE SLN1"/>
    <property type="match status" value="1"/>
</dbReference>
<evidence type="ECO:0000313" key="10">
    <source>
        <dbReference type="Proteomes" id="UP001595799"/>
    </source>
</evidence>
<gene>
    <name evidence="9" type="ORF">ACFOW6_13200</name>
</gene>
<feature type="domain" description="Histidine kinase" evidence="8">
    <location>
        <begin position="467"/>
        <end position="687"/>
    </location>
</feature>
<evidence type="ECO:0000256" key="1">
    <source>
        <dbReference type="ARBA" id="ARBA00000085"/>
    </source>
</evidence>
<dbReference type="InterPro" id="IPR035965">
    <property type="entry name" value="PAS-like_dom_sf"/>
</dbReference>
<dbReference type="Proteomes" id="UP001595799">
    <property type="component" value="Unassembled WGS sequence"/>
</dbReference>
<keyword evidence="5" id="KW-0418">Kinase</keyword>
<dbReference type="Pfam" id="PF02518">
    <property type="entry name" value="HATPase_c"/>
    <property type="match status" value="1"/>
</dbReference>
<dbReference type="SMART" id="SM00387">
    <property type="entry name" value="HATPase_c"/>
    <property type="match status" value="1"/>
</dbReference>
<organism evidence="9 10">
    <name type="scientific">Fodinicurvata halophila</name>
    <dbReference type="NCBI Taxonomy" id="1419723"/>
    <lineage>
        <taxon>Bacteria</taxon>
        <taxon>Pseudomonadati</taxon>
        <taxon>Pseudomonadota</taxon>
        <taxon>Alphaproteobacteria</taxon>
        <taxon>Rhodospirillales</taxon>
        <taxon>Rhodovibrionaceae</taxon>
        <taxon>Fodinicurvata</taxon>
    </lineage>
</organism>
<dbReference type="InterPro" id="IPR003594">
    <property type="entry name" value="HATPase_dom"/>
</dbReference>
<evidence type="ECO:0000256" key="5">
    <source>
        <dbReference type="ARBA" id="ARBA00022777"/>
    </source>
</evidence>
<dbReference type="InterPro" id="IPR000014">
    <property type="entry name" value="PAS"/>
</dbReference>
<evidence type="ECO:0000313" key="9">
    <source>
        <dbReference type="EMBL" id="MFC4352501.1"/>
    </source>
</evidence>
<keyword evidence="3" id="KW-0597">Phosphoprotein</keyword>
<dbReference type="SMART" id="SM00388">
    <property type="entry name" value="HisKA"/>
    <property type="match status" value="1"/>
</dbReference>
<comment type="caution">
    <text evidence="9">The sequence shown here is derived from an EMBL/GenBank/DDBJ whole genome shotgun (WGS) entry which is preliminary data.</text>
</comment>
<keyword evidence="4" id="KW-0808">Transferase</keyword>
<evidence type="ECO:0000259" key="8">
    <source>
        <dbReference type="PROSITE" id="PS50109"/>
    </source>
</evidence>
<dbReference type="Gene3D" id="1.10.287.130">
    <property type="match status" value="1"/>
</dbReference>
<dbReference type="Gene3D" id="3.30.450.20">
    <property type="entry name" value="PAS domain"/>
    <property type="match status" value="3"/>
</dbReference>
<dbReference type="InterPro" id="IPR003661">
    <property type="entry name" value="HisK_dim/P_dom"/>
</dbReference>
<evidence type="ECO:0000256" key="4">
    <source>
        <dbReference type="ARBA" id="ARBA00022679"/>
    </source>
</evidence>
<name>A0ABV8UPK7_9PROT</name>